<dbReference type="PROSITE" id="PS00211">
    <property type="entry name" value="ABC_TRANSPORTER_1"/>
    <property type="match status" value="1"/>
</dbReference>
<evidence type="ECO:0000256" key="1">
    <source>
        <dbReference type="ARBA" id="ARBA00005417"/>
    </source>
</evidence>
<dbReference type="EMBL" id="JAVDWE010000003">
    <property type="protein sequence ID" value="MDR7093872.1"/>
    <property type="molecule type" value="Genomic_DNA"/>
</dbReference>
<evidence type="ECO:0000256" key="3">
    <source>
        <dbReference type="ARBA" id="ARBA00022475"/>
    </source>
</evidence>
<evidence type="ECO:0000313" key="8">
    <source>
        <dbReference type="EMBL" id="MDR7093872.1"/>
    </source>
</evidence>
<dbReference type="InterPro" id="IPR052156">
    <property type="entry name" value="BCAA_Transport_ATP-bd_LivF"/>
</dbReference>
<dbReference type="Gene3D" id="3.40.50.300">
    <property type="entry name" value="P-loop containing nucleotide triphosphate hydrolases"/>
    <property type="match status" value="1"/>
</dbReference>
<evidence type="ECO:0000256" key="6">
    <source>
        <dbReference type="ARBA" id="ARBA00022970"/>
    </source>
</evidence>
<comment type="similarity">
    <text evidence="1">Belongs to the ABC transporter superfamily.</text>
</comment>
<dbReference type="InterPro" id="IPR027417">
    <property type="entry name" value="P-loop_NTPase"/>
</dbReference>
<evidence type="ECO:0000313" key="9">
    <source>
        <dbReference type="Proteomes" id="UP001265550"/>
    </source>
</evidence>
<dbReference type="RefSeq" id="WP_204732265.1">
    <property type="nucleotide sequence ID" value="NZ_JAVDWE010000003.1"/>
</dbReference>
<gene>
    <name evidence="8" type="ORF">J2X09_001604</name>
</gene>
<dbReference type="Proteomes" id="UP001265550">
    <property type="component" value="Unassembled WGS sequence"/>
</dbReference>
<protein>
    <submittedName>
        <fullName evidence="8">Branched-chain amino acid transport system ATP-binding protein</fullName>
    </submittedName>
</protein>
<evidence type="ECO:0000256" key="2">
    <source>
        <dbReference type="ARBA" id="ARBA00022448"/>
    </source>
</evidence>
<dbReference type="PANTHER" id="PTHR43820">
    <property type="entry name" value="HIGH-AFFINITY BRANCHED-CHAIN AMINO ACID TRANSPORT ATP-BINDING PROTEIN LIVF"/>
    <property type="match status" value="1"/>
</dbReference>
<organism evidence="8 9">
    <name type="scientific">Hydrogenophaga laconesensis</name>
    <dbReference type="NCBI Taxonomy" id="1805971"/>
    <lineage>
        <taxon>Bacteria</taxon>
        <taxon>Pseudomonadati</taxon>
        <taxon>Pseudomonadota</taxon>
        <taxon>Betaproteobacteria</taxon>
        <taxon>Burkholderiales</taxon>
        <taxon>Comamonadaceae</taxon>
        <taxon>Hydrogenophaga</taxon>
    </lineage>
</organism>
<keyword evidence="4" id="KW-0547">Nucleotide-binding</keyword>
<dbReference type="CDD" id="cd03224">
    <property type="entry name" value="ABC_TM1139_LivF_branched"/>
    <property type="match status" value="1"/>
</dbReference>
<dbReference type="InterPro" id="IPR003593">
    <property type="entry name" value="AAA+_ATPase"/>
</dbReference>
<comment type="caution">
    <text evidence="8">The sequence shown here is derived from an EMBL/GenBank/DDBJ whole genome shotgun (WGS) entry which is preliminary data.</text>
</comment>
<dbReference type="PANTHER" id="PTHR43820:SF4">
    <property type="entry name" value="HIGH-AFFINITY BRANCHED-CHAIN AMINO ACID TRANSPORT ATP-BINDING PROTEIN LIVF"/>
    <property type="match status" value="1"/>
</dbReference>
<keyword evidence="2" id="KW-0813">Transport</keyword>
<dbReference type="SMART" id="SM00382">
    <property type="entry name" value="AAA"/>
    <property type="match status" value="1"/>
</dbReference>
<dbReference type="Pfam" id="PF00005">
    <property type="entry name" value="ABC_tran"/>
    <property type="match status" value="1"/>
</dbReference>
<keyword evidence="9" id="KW-1185">Reference proteome</keyword>
<keyword evidence="5 8" id="KW-0067">ATP-binding</keyword>
<reference evidence="8 9" key="1">
    <citation type="submission" date="2023-07" db="EMBL/GenBank/DDBJ databases">
        <title>Sorghum-associated microbial communities from plants grown in Nebraska, USA.</title>
        <authorList>
            <person name="Schachtman D."/>
        </authorList>
    </citation>
    <scope>NUCLEOTIDE SEQUENCE [LARGE SCALE GENOMIC DNA]</scope>
    <source>
        <strain evidence="8 9">BE240</strain>
    </source>
</reference>
<proteinExistence type="inferred from homology"/>
<keyword evidence="3" id="KW-0472">Membrane</keyword>
<evidence type="ECO:0000259" key="7">
    <source>
        <dbReference type="PROSITE" id="PS50893"/>
    </source>
</evidence>
<dbReference type="SUPFAM" id="SSF52540">
    <property type="entry name" value="P-loop containing nucleoside triphosphate hydrolases"/>
    <property type="match status" value="1"/>
</dbReference>
<feature type="domain" description="ABC transporter" evidence="7">
    <location>
        <begin position="2"/>
        <end position="231"/>
    </location>
</feature>
<dbReference type="PROSITE" id="PS50893">
    <property type="entry name" value="ABC_TRANSPORTER_2"/>
    <property type="match status" value="1"/>
</dbReference>
<dbReference type="InterPro" id="IPR017871">
    <property type="entry name" value="ABC_transporter-like_CS"/>
</dbReference>
<evidence type="ECO:0000256" key="5">
    <source>
        <dbReference type="ARBA" id="ARBA00022840"/>
    </source>
</evidence>
<keyword evidence="6" id="KW-0029">Amino-acid transport</keyword>
<dbReference type="InterPro" id="IPR003439">
    <property type="entry name" value="ABC_transporter-like_ATP-bd"/>
</dbReference>
<keyword evidence="3" id="KW-1003">Cell membrane</keyword>
<accession>A0ABU1V8W4</accession>
<dbReference type="GO" id="GO:0005524">
    <property type="term" value="F:ATP binding"/>
    <property type="evidence" value="ECO:0007669"/>
    <property type="project" value="UniProtKB-KW"/>
</dbReference>
<sequence>MLELADADVFYGKAQALHGISIACAPNEVLALVGRNGAGKSTTLRAMMGQIPLRQGQRTLDGADITGLSLPDSSRRSIALVPDSRDIIGGLSAEENLLLATLSHPPGHWTIERVYSLFPRLRERRRAQGTSLSGGEQQMLAIGRALLTNPRYLLLDEPTEGLAPVIIEQIVAAIEFVSRSGVAVLLVEQNFRVPRRVAKRFCLLDSGRVVWSGGRDQIDDRLEAMLSGLHEGTHA</sequence>
<evidence type="ECO:0000256" key="4">
    <source>
        <dbReference type="ARBA" id="ARBA00022741"/>
    </source>
</evidence>
<name>A0ABU1V8W4_9BURK</name>